<dbReference type="OrthoDB" id="9808398at2"/>
<evidence type="ECO:0000259" key="1">
    <source>
        <dbReference type="Pfam" id="PF00561"/>
    </source>
</evidence>
<dbReference type="EMBL" id="RJVG01000012">
    <property type="protein sequence ID" value="ROR23898.1"/>
    <property type="molecule type" value="Genomic_DNA"/>
</dbReference>
<evidence type="ECO:0000313" key="2">
    <source>
        <dbReference type="EMBL" id="ROR23898.1"/>
    </source>
</evidence>
<reference evidence="2 3" key="1">
    <citation type="submission" date="2018-11" db="EMBL/GenBank/DDBJ databases">
        <title>Genomic Encyclopedia of Type Strains, Phase IV (KMG-IV): sequencing the most valuable type-strain genomes for metagenomic binning, comparative biology and taxonomic classification.</title>
        <authorList>
            <person name="Goeker M."/>
        </authorList>
    </citation>
    <scope>NUCLEOTIDE SEQUENCE [LARGE SCALE GENOMIC DNA]</scope>
    <source>
        <strain evidence="2 3">DSM 26537</strain>
    </source>
</reference>
<dbReference type="InterPro" id="IPR000073">
    <property type="entry name" value="AB_hydrolase_1"/>
</dbReference>
<gene>
    <name evidence="2" type="ORF">EDD66_11229</name>
</gene>
<dbReference type="InterPro" id="IPR000639">
    <property type="entry name" value="Epox_hydrolase-like"/>
</dbReference>
<dbReference type="AlphaFoldDB" id="A0A3N1XCY8"/>
<dbReference type="GO" id="GO:0016020">
    <property type="term" value="C:membrane"/>
    <property type="evidence" value="ECO:0007669"/>
    <property type="project" value="TreeGrafter"/>
</dbReference>
<dbReference type="Pfam" id="PF00561">
    <property type="entry name" value="Abhydrolase_1"/>
    <property type="match status" value="1"/>
</dbReference>
<proteinExistence type="predicted"/>
<evidence type="ECO:0000313" key="3">
    <source>
        <dbReference type="Proteomes" id="UP000273083"/>
    </source>
</evidence>
<keyword evidence="3" id="KW-1185">Reference proteome</keyword>
<dbReference type="RefSeq" id="WP_123610516.1">
    <property type="nucleotide sequence ID" value="NZ_RJVG01000012.1"/>
</dbReference>
<feature type="domain" description="AB hydrolase-1" evidence="1">
    <location>
        <begin position="29"/>
        <end position="271"/>
    </location>
</feature>
<dbReference type="PRINTS" id="PR00412">
    <property type="entry name" value="EPOXHYDRLASE"/>
</dbReference>
<dbReference type="GO" id="GO:0003824">
    <property type="term" value="F:catalytic activity"/>
    <property type="evidence" value="ECO:0007669"/>
    <property type="project" value="InterPro"/>
</dbReference>
<dbReference type="InterPro" id="IPR029058">
    <property type="entry name" value="AB_hydrolase_fold"/>
</dbReference>
<name>A0A3N1XCY8_9FIRM</name>
<dbReference type="PANTHER" id="PTHR43798">
    <property type="entry name" value="MONOACYLGLYCEROL LIPASE"/>
    <property type="match status" value="1"/>
</dbReference>
<dbReference type="PRINTS" id="PR00111">
    <property type="entry name" value="ABHYDROLASE"/>
</dbReference>
<comment type="caution">
    <text evidence="2">The sequence shown here is derived from an EMBL/GenBank/DDBJ whole genome shotgun (WGS) entry which is preliminary data.</text>
</comment>
<sequence>MSNHNIELISLSYHNYFIQGYMLGTGDKTIVLLHGGGVDSALISWKEVMLLLSDEYRVYTFDLLGYGKSDMPDAILSIPFYIDMLHSIMGQLKVDQCILSGLSLGGGIAIGYALKYPEKIEKLIPVGAWGLYSRMPFHRLCYWYVNSPVNLTAYQWLGKNKKRVRGNIAGNLIGDKSRITDDLVDQVYQLLQSPDSGKAFQSFQRYELGKKKVTTDILDEIHKLTMPVLFINGEKDPGVPVKYVREASKRVSGSKIHIMKGCKHWAQKERPEEYAEVVRGFIK</sequence>
<dbReference type="PANTHER" id="PTHR43798:SF33">
    <property type="entry name" value="HYDROLASE, PUTATIVE (AFU_ORTHOLOGUE AFUA_2G14860)-RELATED"/>
    <property type="match status" value="1"/>
</dbReference>
<accession>A0A3N1XCY8</accession>
<dbReference type="Proteomes" id="UP000273083">
    <property type="component" value="Unassembled WGS sequence"/>
</dbReference>
<organism evidence="2 3">
    <name type="scientific">Mobilisporobacter senegalensis</name>
    <dbReference type="NCBI Taxonomy" id="1329262"/>
    <lineage>
        <taxon>Bacteria</taxon>
        <taxon>Bacillati</taxon>
        <taxon>Bacillota</taxon>
        <taxon>Clostridia</taxon>
        <taxon>Lachnospirales</taxon>
        <taxon>Lachnospiraceae</taxon>
        <taxon>Mobilisporobacter</taxon>
    </lineage>
</organism>
<dbReference type="SUPFAM" id="SSF53474">
    <property type="entry name" value="alpha/beta-Hydrolases"/>
    <property type="match status" value="1"/>
</dbReference>
<dbReference type="Gene3D" id="3.40.50.1820">
    <property type="entry name" value="alpha/beta hydrolase"/>
    <property type="match status" value="1"/>
</dbReference>
<dbReference type="InterPro" id="IPR050266">
    <property type="entry name" value="AB_hydrolase_sf"/>
</dbReference>
<protein>
    <submittedName>
        <fullName evidence="2">Pimeloyl-ACP methyl ester carboxylesterase</fullName>
    </submittedName>
</protein>